<protein>
    <submittedName>
        <fullName evidence="2">4Fe-4S ferredoxin</fullName>
    </submittedName>
</protein>
<dbReference type="Pfam" id="PF00037">
    <property type="entry name" value="Fer4"/>
    <property type="match status" value="2"/>
</dbReference>
<organism evidence="2 4">
    <name type="scientific">Methanothermococcus okinawensis</name>
    <dbReference type="NCBI Taxonomy" id="155863"/>
    <lineage>
        <taxon>Archaea</taxon>
        <taxon>Methanobacteriati</taxon>
        <taxon>Methanobacteriota</taxon>
        <taxon>Methanomada group</taxon>
        <taxon>Methanococci</taxon>
        <taxon>Methanococcales</taxon>
        <taxon>Methanococcaceae</taxon>
        <taxon>Methanothermococcus</taxon>
    </lineage>
</organism>
<dbReference type="SUPFAM" id="SSF54862">
    <property type="entry name" value="4Fe-4S ferredoxins"/>
    <property type="match status" value="1"/>
</dbReference>
<evidence type="ECO:0000313" key="4">
    <source>
        <dbReference type="Proteomes" id="UP000643554"/>
    </source>
</evidence>
<evidence type="ECO:0000259" key="1">
    <source>
        <dbReference type="PROSITE" id="PS51379"/>
    </source>
</evidence>
<gene>
    <name evidence="2" type="ORF">EYH15_02490</name>
    <name evidence="3" type="ORF">EYH21_04315</name>
</gene>
<dbReference type="InterPro" id="IPR017900">
    <property type="entry name" value="4Fe4S_Fe_S_CS"/>
</dbReference>
<reference evidence="2" key="1">
    <citation type="journal article" date="2020" name="ISME J.">
        <title>Gammaproteobacteria mediating utilization of methyl-, sulfur- and petroleum organic compounds in deep ocean hydrothermal plumes.</title>
        <authorList>
            <person name="Zhou Z."/>
            <person name="Liu Y."/>
            <person name="Pan J."/>
            <person name="Cron B.R."/>
            <person name="Toner B.M."/>
            <person name="Anantharaman K."/>
            <person name="Breier J.A."/>
            <person name="Dick G.J."/>
            <person name="Li M."/>
        </authorList>
    </citation>
    <scope>NUCLEOTIDE SEQUENCE</scope>
    <source>
        <strain evidence="2">SZUA-1453</strain>
        <strain evidence="3">SZUA-1471</strain>
    </source>
</reference>
<feature type="domain" description="4Fe-4S ferredoxin-type" evidence="1">
    <location>
        <begin position="1"/>
        <end position="28"/>
    </location>
</feature>
<dbReference type="GO" id="GO:0016491">
    <property type="term" value="F:oxidoreductase activity"/>
    <property type="evidence" value="ECO:0007669"/>
    <property type="project" value="UniProtKB-ARBA"/>
</dbReference>
<dbReference type="Gene3D" id="3.30.70.20">
    <property type="match status" value="1"/>
</dbReference>
<comment type="caution">
    <text evidence="2">The sequence shown here is derived from an EMBL/GenBank/DDBJ whole genome shotgun (WGS) entry which is preliminary data.</text>
</comment>
<accession>A0A832ZBG2</accession>
<dbReference type="AlphaFoldDB" id="A0A832ZBG2"/>
<dbReference type="EMBL" id="DQUI01000045">
    <property type="protein sequence ID" value="HIP84341.1"/>
    <property type="molecule type" value="Genomic_DNA"/>
</dbReference>
<sequence length="55" mass="6348">MMRVNYERCGYCGACVGVCKDMALELIENRIVIYEERCRRCKGCIIVCPLKALEE</sequence>
<evidence type="ECO:0000313" key="3">
    <source>
        <dbReference type="EMBL" id="HIP91502.1"/>
    </source>
</evidence>
<dbReference type="EMBL" id="DQUO01000051">
    <property type="protein sequence ID" value="HIP91502.1"/>
    <property type="molecule type" value="Genomic_DNA"/>
</dbReference>
<dbReference type="PROSITE" id="PS51379">
    <property type="entry name" value="4FE4S_FER_2"/>
    <property type="match status" value="2"/>
</dbReference>
<proteinExistence type="predicted"/>
<dbReference type="Proteomes" id="UP000618343">
    <property type="component" value="Unassembled WGS sequence"/>
</dbReference>
<dbReference type="Proteomes" id="UP000643554">
    <property type="component" value="Unassembled WGS sequence"/>
</dbReference>
<name>A0A832ZBG2_9EURY</name>
<dbReference type="InterPro" id="IPR017896">
    <property type="entry name" value="4Fe4S_Fe-S-bd"/>
</dbReference>
<evidence type="ECO:0000313" key="2">
    <source>
        <dbReference type="EMBL" id="HIP84341.1"/>
    </source>
</evidence>
<dbReference type="PROSITE" id="PS00198">
    <property type="entry name" value="4FE4S_FER_1"/>
    <property type="match status" value="1"/>
</dbReference>
<feature type="domain" description="4Fe-4S ferredoxin-type" evidence="1">
    <location>
        <begin position="29"/>
        <end position="55"/>
    </location>
</feature>